<dbReference type="Pfam" id="PF04400">
    <property type="entry name" value="NqrM"/>
    <property type="match status" value="1"/>
</dbReference>
<dbReference type="PANTHER" id="PTHR40691:SF3">
    <property type="entry name" value="(NA+)-NQR MATURATION NQRM"/>
    <property type="match status" value="1"/>
</dbReference>
<gene>
    <name evidence="1" type="primary">nqrM</name>
    <name evidence="1" type="ORF">Q9295_16915</name>
</gene>
<organism evidence="1 2">
    <name type="scientific">Pseudogemmobacter lacusdianii</name>
    <dbReference type="NCBI Taxonomy" id="3069608"/>
    <lineage>
        <taxon>Bacteria</taxon>
        <taxon>Pseudomonadati</taxon>
        <taxon>Pseudomonadota</taxon>
        <taxon>Alphaproteobacteria</taxon>
        <taxon>Rhodobacterales</taxon>
        <taxon>Paracoccaceae</taxon>
        <taxon>Pseudogemmobacter</taxon>
    </lineage>
</organism>
<dbReference type="EMBL" id="JAVDBT010000021">
    <property type="protein sequence ID" value="MDQ2068056.1"/>
    <property type="molecule type" value="Genomic_DNA"/>
</dbReference>
<accession>A0ABU0W210</accession>
<proteinExistence type="predicted"/>
<dbReference type="Proteomes" id="UP001239680">
    <property type="component" value="Unassembled WGS sequence"/>
</dbReference>
<name>A0ABU0W210_9RHOB</name>
<comment type="caution">
    <text evidence="1">The sequence shown here is derived from an EMBL/GenBank/DDBJ whole genome shotgun (WGS) entry which is preliminary data.</text>
</comment>
<keyword evidence="2" id="KW-1185">Reference proteome</keyword>
<evidence type="ECO:0000313" key="1">
    <source>
        <dbReference type="EMBL" id="MDQ2068056.1"/>
    </source>
</evidence>
<dbReference type="InterPro" id="IPR007495">
    <property type="entry name" value="NqrM"/>
</dbReference>
<evidence type="ECO:0000313" key="2">
    <source>
        <dbReference type="Proteomes" id="UP001239680"/>
    </source>
</evidence>
<reference evidence="1 2" key="1">
    <citation type="submission" date="2023-08" db="EMBL/GenBank/DDBJ databases">
        <title>Characterization of two Paracoccaceae strains isolated from Phycosphere and proposal of Xinfangfangia lacusdiani sp. nov.</title>
        <authorList>
            <person name="Deng Y."/>
            <person name="Zhang Y.Q."/>
        </authorList>
    </citation>
    <scope>NUCLEOTIDE SEQUENCE [LARGE SCALE GENOMIC DNA]</scope>
    <source>
        <strain evidence="1 2">CPCC 101601</strain>
    </source>
</reference>
<protein>
    <submittedName>
        <fullName evidence="1">(Na+)-NQR maturation NqrM</fullName>
    </submittedName>
</protein>
<dbReference type="PANTHER" id="PTHR40691">
    <property type="entry name" value="(NA+)-NQR MATURATION NQRM"/>
    <property type="match status" value="1"/>
</dbReference>
<sequence>MQTLVFTLLIFALAMLGLSLGVMFRRTPIKGSCGGLACQNACHACPKKKGGQA</sequence>
<dbReference type="RefSeq" id="WP_306681762.1">
    <property type="nucleotide sequence ID" value="NZ_JAVDBT010000021.1"/>
</dbReference>